<dbReference type="Proteomes" id="UP000215596">
    <property type="component" value="Unassembled WGS sequence"/>
</dbReference>
<feature type="domain" description="N-acetyltransferase" evidence="1">
    <location>
        <begin position="1"/>
        <end position="130"/>
    </location>
</feature>
<reference evidence="3 4" key="1">
    <citation type="submission" date="2017-07" db="EMBL/GenBank/DDBJ databases">
        <title>Isolation and whole genome analysis of endospore-forming bacteria from heroin.</title>
        <authorList>
            <person name="Kalinowski J."/>
            <person name="Ahrens B."/>
            <person name="Al-Dilaimi A."/>
            <person name="Winkler A."/>
            <person name="Wibberg D."/>
            <person name="Schleenbecker U."/>
            <person name="Ruckert C."/>
            <person name="Wolfel R."/>
            <person name="Grass G."/>
        </authorList>
    </citation>
    <scope>NUCLEOTIDE SEQUENCE [LARGE SCALE GENOMIC DNA]</scope>
    <source>
        <strain evidence="3 4">7537-G1</strain>
    </source>
</reference>
<evidence type="ECO:0000313" key="4">
    <source>
        <dbReference type="Proteomes" id="UP000215596"/>
    </source>
</evidence>
<dbReference type="InterPro" id="IPR000182">
    <property type="entry name" value="GNAT_dom"/>
</dbReference>
<sequence>MNGVTALYQQIFETPRGLIEQLEGKPSWLAHVALDGSSVVGFKLGYALSPNKFYSWLGGVDPKYRKQGVASALMNEQHRLLKDKGYKKVQTKTKNRWRNMLILNLKHGFDVIGTYTDSLGEPKIILEKRL</sequence>
<evidence type="ECO:0000313" key="2">
    <source>
        <dbReference type="EMBL" id="MUG64697.1"/>
    </source>
</evidence>
<dbReference type="OrthoDB" id="8593648at2"/>
<dbReference type="CDD" id="cd04301">
    <property type="entry name" value="NAT_SF"/>
    <property type="match status" value="1"/>
</dbReference>
<dbReference type="AlphaFoldDB" id="A0A268F456"/>
<evidence type="ECO:0000313" key="5">
    <source>
        <dbReference type="Proteomes" id="UP000435177"/>
    </source>
</evidence>
<dbReference type="GO" id="GO:0016747">
    <property type="term" value="F:acyltransferase activity, transferring groups other than amino-acyl groups"/>
    <property type="evidence" value="ECO:0007669"/>
    <property type="project" value="InterPro"/>
</dbReference>
<protein>
    <submittedName>
        <fullName evidence="3">GNAT family N-acetyltransferase</fullName>
    </submittedName>
</protein>
<keyword evidence="3" id="KW-0808">Transferase</keyword>
<dbReference type="Pfam" id="PF13508">
    <property type="entry name" value="Acetyltransf_7"/>
    <property type="match status" value="1"/>
</dbReference>
<comment type="caution">
    <text evidence="3">The sequence shown here is derived from an EMBL/GenBank/DDBJ whole genome shotgun (WGS) entry which is preliminary data.</text>
</comment>
<organism evidence="3 4">
    <name type="scientific">Paenibacillus campinasensis</name>
    <dbReference type="NCBI Taxonomy" id="66347"/>
    <lineage>
        <taxon>Bacteria</taxon>
        <taxon>Bacillati</taxon>
        <taxon>Bacillota</taxon>
        <taxon>Bacilli</taxon>
        <taxon>Bacillales</taxon>
        <taxon>Paenibacillaceae</taxon>
        <taxon>Paenibacillus</taxon>
    </lineage>
</organism>
<keyword evidence="5" id="KW-1185">Reference proteome</keyword>
<dbReference type="SUPFAM" id="SSF55729">
    <property type="entry name" value="Acyl-CoA N-acyltransferases (Nat)"/>
    <property type="match status" value="1"/>
</dbReference>
<proteinExistence type="predicted"/>
<evidence type="ECO:0000259" key="1">
    <source>
        <dbReference type="PROSITE" id="PS51186"/>
    </source>
</evidence>
<dbReference type="Gene3D" id="3.40.630.30">
    <property type="match status" value="1"/>
</dbReference>
<dbReference type="InterPro" id="IPR016181">
    <property type="entry name" value="Acyl_CoA_acyltransferase"/>
</dbReference>
<name>A0A268F456_9BACL</name>
<evidence type="ECO:0000313" key="3">
    <source>
        <dbReference type="EMBL" id="PAD80140.1"/>
    </source>
</evidence>
<dbReference type="EMBL" id="WOAA01000001">
    <property type="protein sequence ID" value="MUG64697.1"/>
    <property type="molecule type" value="Genomic_DNA"/>
</dbReference>
<gene>
    <name evidence="3" type="ORF">CHH67_01550</name>
    <name evidence="2" type="ORF">GNP94_01595</name>
</gene>
<dbReference type="EMBL" id="NPBY01000004">
    <property type="protein sequence ID" value="PAD80140.1"/>
    <property type="molecule type" value="Genomic_DNA"/>
</dbReference>
<dbReference type="PROSITE" id="PS51186">
    <property type="entry name" value="GNAT"/>
    <property type="match status" value="1"/>
</dbReference>
<accession>A0A268F456</accession>
<reference evidence="2 5" key="2">
    <citation type="submission" date="2019-11" db="EMBL/GenBank/DDBJ databases">
        <title>Draft genome sequences of five Paenibacillus species of dairy origin.</title>
        <authorList>
            <person name="Olajide A.M."/>
            <person name="Chen S."/>
            <person name="Lapointe G."/>
        </authorList>
    </citation>
    <scope>NUCLEOTIDE SEQUENCE [LARGE SCALE GENOMIC DNA]</scope>
    <source>
        <strain evidence="2 5">3CS1</strain>
    </source>
</reference>
<dbReference type="Proteomes" id="UP000435177">
    <property type="component" value="Unassembled WGS sequence"/>
</dbReference>